<evidence type="ECO:0000313" key="5">
    <source>
        <dbReference type="EMBL" id="SDG47719.1"/>
    </source>
</evidence>
<sequence length="110" mass="11534">MSDPASLISTAAVRGAYRTSQSLTGQKGEAIAEEAGASANSFTNMVQQASESALETVRGGEAVAQAGLRGEADTQQVVEAMLAMEPTVKVAVSVRDKFVEAYQEILRMPI</sequence>
<dbReference type="PANTHER" id="PTHR34653">
    <property type="match status" value="1"/>
</dbReference>
<dbReference type="InterPro" id="IPR001624">
    <property type="entry name" value="FliE"/>
</dbReference>
<protein>
    <recommendedName>
        <fullName evidence="4">Flagellar hook-basal body complex protein FliE</fullName>
    </recommendedName>
</protein>
<keyword evidence="5" id="KW-0969">Cilium</keyword>
<keyword evidence="6" id="KW-1185">Reference proteome</keyword>
<evidence type="ECO:0000313" key="6">
    <source>
        <dbReference type="Proteomes" id="UP000199399"/>
    </source>
</evidence>
<dbReference type="GO" id="GO:0003774">
    <property type="term" value="F:cytoskeletal motor activity"/>
    <property type="evidence" value="ECO:0007669"/>
    <property type="project" value="InterPro"/>
</dbReference>
<keyword evidence="5" id="KW-0282">Flagellum</keyword>
<accession>A0A1G7UKV7</accession>
<dbReference type="AlphaFoldDB" id="A0A1G7UKV7"/>
<dbReference type="STRING" id="218672.SAMN04489759_10834"/>
<dbReference type="OrthoDB" id="9812413at2"/>
<keyword evidence="3 4" id="KW-0975">Bacterial flagellum</keyword>
<dbReference type="GO" id="GO:0071973">
    <property type="term" value="P:bacterial-type flagellum-dependent cell motility"/>
    <property type="evidence" value="ECO:0007669"/>
    <property type="project" value="InterPro"/>
</dbReference>
<evidence type="ECO:0000256" key="2">
    <source>
        <dbReference type="ARBA" id="ARBA00009272"/>
    </source>
</evidence>
<dbReference type="PANTHER" id="PTHR34653:SF1">
    <property type="entry name" value="FLAGELLAR HOOK-BASAL BODY COMPLEX PROTEIN FLIE"/>
    <property type="match status" value="1"/>
</dbReference>
<evidence type="ECO:0000256" key="1">
    <source>
        <dbReference type="ARBA" id="ARBA00004117"/>
    </source>
</evidence>
<dbReference type="EMBL" id="FNBP01000008">
    <property type="protein sequence ID" value="SDG47719.1"/>
    <property type="molecule type" value="Genomic_DNA"/>
</dbReference>
<evidence type="ECO:0000256" key="3">
    <source>
        <dbReference type="ARBA" id="ARBA00023143"/>
    </source>
</evidence>
<organism evidence="5 6">
    <name type="scientific">Sulfitobacter delicatus</name>
    <dbReference type="NCBI Taxonomy" id="218672"/>
    <lineage>
        <taxon>Bacteria</taxon>
        <taxon>Pseudomonadati</taxon>
        <taxon>Pseudomonadota</taxon>
        <taxon>Alphaproteobacteria</taxon>
        <taxon>Rhodobacterales</taxon>
        <taxon>Roseobacteraceae</taxon>
        <taxon>Sulfitobacter</taxon>
    </lineage>
</organism>
<comment type="similarity">
    <text evidence="2 4">Belongs to the FliE family.</text>
</comment>
<proteinExistence type="inferred from homology"/>
<dbReference type="RefSeq" id="WP_093743229.1">
    <property type="nucleotide sequence ID" value="NZ_FNBP01000008.1"/>
</dbReference>
<comment type="subcellular location">
    <subcellularLocation>
        <location evidence="1 4">Bacterial flagellum basal body</location>
    </subcellularLocation>
</comment>
<dbReference type="GO" id="GO:0009425">
    <property type="term" value="C:bacterial-type flagellum basal body"/>
    <property type="evidence" value="ECO:0007669"/>
    <property type="project" value="UniProtKB-SubCell"/>
</dbReference>
<name>A0A1G7UKV7_9RHOB</name>
<gene>
    <name evidence="4" type="primary">fliE</name>
    <name evidence="5" type="ORF">SAMN04489759_10834</name>
</gene>
<dbReference type="Proteomes" id="UP000199399">
    <property type="component" value="Unassembled WGS sequence"/>
</dbReference>
<reference evidence="6" key="1">
    <citation type="submission" date="2016-10" db="EMBL/GenBank/DDBJ databases">
        <authorList>
            <person name="Varghese N."/>
            <person name="Submissions S."/>
        </authorList>
    </citation>
    <scope>NUCLEOTIDE SEQUENCE [LARGE SCALE GENOMIC DNA]</scope>
    <source>
        <strain evidence="6">DSM 16477</strain>
    </source>
</reference>
<dbReference type="Pfam" id="PF02049">
    <property type="entry name" value="FliE"/>
    <property type="match status" value="1"/>
</dbReference>
<evidence type="ECO:0000256" key="4">
    <source>
        <dbReference type="HAMAP-Rule" id="MF_00724"/>
    </source>
</evidence>
<dbReference type="GO" id="GO:0005198">
    <property type="term" value="F:structural molecule activity"/>
    <property type="evidence" value="ECO:0007669"/>
    <property type="project" value="InterPro"/>
</dbReference>
<dbReference type="HAMAP" id="MF_00724">
    <property type="entry name" value="FliE"/>
    <property type="match status" value="1"/>
</dbReference>
<keyword evidence="5" id="KW-0966">Cell projection</keyword>